<sequence>MSIRLPWMNRTDRKAWRSARTTSDLGQLTARWLEGGLASQPGYMPNCGPDPETEPLIPVLAAANRAGFVTNSSQPGDDEHTRGRHWQQRAAVTGFITDTALLGDLITAADHSRLITILHGATTPGPHPDGIEVTTRGGQPVTHFGGHLTRRDLTTIWPGISSTAFADISQATQLTLIDPHWGPSKRLWRALADTLIDTRGRITAPSRLAEPGLYVLIGPAGSGKSTLAQALWPADAILELDAFRGMVAGDPGDQGATRDAVDAFDNILEKRLARGLVTVLDATHAEGEHRRKYARAARRHGMDAIAVTMDTSLETCLRRNARRPKNRRVPPRILRDQARQALDFDAELEGFDAEVHSFDIEEHLRPQLADEARDAAAQVHAGLYRLGNLTDSQRDTNLLAQLLDAVWVNCWGTSLKTFKPGDRPVIHHGEDSILTHLSEVLFDIAYALPTSAEGLQPSDSPWPIPYTDADPTPEISDISAQLQDAAQALDKAVGLQQIAPALQALADYRTGRRTAGTEHH</sequence>
<protein>
    <submittedName>
        <fullName evidence="2">DUF6919 domain-containing protein</fullName>
    </submittedName>
</protein>
<accession>A0ABW2VUW2</accession>
<evidence type="ECO:0000313" key="2">
    <source>
        <dbReference type="EMBL" id="MFD0287732.1"/>
    </source>
</evidence>
<dbReference type="RefSeq" id="WP_381255974.1">
    <property type="nucleotide sequence ID" value="NZ_JBHTBI010000014.1"/>
</dbReference>
<name>A0ABW2VUW2_9ACTN</name>
<evidence type="ECO:0000259" key="1">
    <source>
        <dbReference type="Pfam" id="PF21897"/>
    </source>
</evidence>
<dbReference type="InterPro" id="IPR054212">
    <property type="entry name" value="DUF6919"/>
</dbReference>
<dbReference type="Proteomes" id="UP001596957">
    <property type="component" value="Unassembled WGS sequence"/>
</dbReference>
<dbReference type="Gene3D" id="3.40.50.300">
    <property type="entry name" value="P-loop containing nucleotide triphosphate hydrolases"/>
    <property type="match status" value="1"/>
</dbReference>
<gene>
    <name evidence="2" type="ORF">ACFQZP_40135</name>
</gene>
<evidence type="ECO:0000313" key="3">
    <source>
        <dbReference type="Proteomes" id="UP001596957"/>
    </source>
</evidence>
<dbReference type="EMBL" id="JBHTEC010000004">
    <property type="protein sequence ID" value="MFD0287732.1"/>
    <property type="molecule type" value="Genomic_DNA"/>
</dbReference>
<dbReference type="InterPro" id="IPR027417">
    <property type="entry name" value="P-loop_NTPase"/>
</dbReference>
<dbReference type="Pfam" id="PF21897">
    <property type="entry name" value="DUF6919"/>
    <property type="match status" value="1"/>
</dbReference>
<dbReference type="SUPFAM" id="SSF52540">
    <property type="entry name" value="P-loop containing nucleoside triphosphate hydrolases"/>
    <property type="match status" value="1"/>
</dbReference>
<reference evidence="3" key="1">
    <citation type="journal article" date="2019" name="Int. J. Syst. Evol. Microbiol.">
        <title>The Global Catalogue of Microorganisms (GCM) 10K type strain sequencing project: providing services to taxonomists for standard genome sequencing and annotation.</title>
        <authorList>
            <consortium name="The Broad Institute Genomics Platform"/>
            <consortium name="The Broad Institute Genome Sequencing Center for Infectious Disease"/>
            <person name="Wu L."/>
            <person name="Ma J."/>
        </authorList>
    </citation>
    <scope>NUCLEOTIDE SEQUENCE [LARGE SCALE GENOMIC DNA]</scope>
    <source>
        <strain evidence="3">CGMCC 4.7198</strain>
    </source>
</reference>
<keyword evidence="3" id="KW-1185">Reference proteome</keyword>
<proteinExistence type="predicted"/>
<dbReference type="Pfam" id="PF13671">
    <property type="entry name" value="AAA_33"/>
    <property type="match status" value="1"/>
</dbReference>
<organism evidence="2 3">
    <name type="scientific">Streptomyces lutosisoli</name>
    <dbReference type="NCBI Taxonomy" id="2665721"/>
    <lineage>
        <taxon>Bacteria</taxon>
        <taxon>Bacillati</taxon>
        <taxon>Actinomycetota</taxon>
        <taxon>Actinomycetes</taxon>
        <taxon>Kitasatosporales</taxon>
        <taxon>Streptomycetaceae</taxon>
        <taxon>Streptomyces</taxon>
    </lineage>
</organism>
<comment type="caution">
    <text evidence="2">The sequence shown here is derived from an EMBL/GenBank/DDBJ whole genome shotgun (WGS) entry which is preliminary data.</text>
</comment>
<feature type="domain" description="DUF6919" evidence="1">
    <location>
        <begin position="12"/>
        <end position="196"/>
    </location>
</feature>